<comment type="caution">
    <text evidence="1">The sequence shown here is derived from an EMBL/GenBank/DDBJ whole genome shotgun (WGS) entry which is preliminary data.</text>
</comment>
<reference evidence="1 2" key="1">
    <citation type="submission" date="2023-08" db="EMBL/GenBank/DDBJ databases">
        <authorList>
            <person name="Roldan D.M."/>
            <person name="Menes R.J."/>
        </authorList>
    </citation>
    <scope>NUCLEOTIDE SEQUENCE [LARGE SCALE GENOMIC DNA]</scope>
    <source>
        <strain evidence="1 2">CCM 2812</strain>
    </source>
</reference>
<proteinExistence type="predicted"/>
<dbReference type="Proteomes" id="UP001235760">
    <property type="component" value="Unassembled WGS sequence"/>
</dbReference>
<organism evidence="1 2">
    <name type="scientific">Leptothrix discophora</name>
    <dbReference type="NCBI Taxonomy" id="89"/>
    <lineage>
        <taxon>Bacteria</taxon>
        <taxon>Pseudomonadati</taxon>
        <taxon>Pseudomonadota</taxon>
        <taxon>Betaproteobacteria</taxon>
        <taxon>Burkholderiales</taxon>
        <taxon>Sphaerotilaceae</taxon>
        <taxon>Leptothrix</taxon>
    </lineage>
</organism>
<keyword evidence="2" id="KW-1185">Reference proteome</keyword>
<evidence type="ECO:0000313" key="2">
    <source>
        <dbReference type="Proteomes" id="UP001235760"/>
    </source>
</evidence>
<dbReference type="EMBL" id="JAUZEE010000008">
    <property type="protein sequence ID" value="MDP4301978.1"/>
    <property type="molecule type" value="Genomic_DNA"/>
</dbReference>
<dbReference type="RefSeq" id="WP_305750518.1">
    <property type="nucleotide sequence ID" value="NZ_JAUZEE010000008.1"/>
</dbReference>
<name>A0ABT9G668_LEPDI</name>
<evidence type="ECO:0000313" key="1">
    <source>
        <dbReference type="EMBL" id="MDP4301978.1"/>
    </source>
</evidence>
<protein>
    <submittedName>
        <fullName evidence="1">Uncharacterized protein</fullName>
    </submittedName>
</protein>
<sequence length="124" mass="13677">MANANPQRPNKFVTFNQADFDLLTLTAQNTGLTFSVIVGQLVGAHRQELSELNRWLTGKEGDQRTQAIHAVEQYGPNDLITELQRIDPTYQPPAALQMTAGAHILRADEVAGLRRLLANQDAAQ</sequence>
<gene>
    <name evidence="1" type="ORF">Q8X39_15155</name>
</gene>
<accession>A0ABT9G668</accession>